<dbReference type="CDD" id="cd03196">
    <property type="entry name" value="GST_C_5"/>
    <property type="match status" value="1"/>
</dbReference>
<dbReference type="Proteomes" id="UP000295182">
    <property type="component" value="Unassembled WGS sequence"/>
</dbReference>
<proteinExistence type="predicted"/>
<dbReference type="SFLD" id="SFLDS00019">
    <property type="entry name" value="Glutathione_Transferase_(cytos"/>
    <property type="match status" value="1"/>
</dbReference>
<name>A0A4R2NCE1_9BURK</name>
<reference evidence="2 3" key="1">
    <citation type="submission" date="2019-03" db="EMBL/GenBank/DDBJ databases">
        <title>Genomic Encyclopedia of Type Strains, Phase IV (KMG-IV): sequencing the most valuable type-strain genomes for metagenomic binning, comparative biology and taxonomic classification.</title>
        <authorList>
            <person name="Goeker M."/>
        </authorList>
    </citation>
    <scope>NUCLEOTIDE SEQUENCE [LARGE SCALE GENOMIC DNA]</scope>
    <source>
        <strain evidence="2 3">DSM 1837</strain>
    </source>
</reference>
<dbReference type="OrthoDB" id="9813092at2"/>
<organism evidence="2 3">
    <name type="scientific">Simplicispira metamorpha</name>
    <dbReference type="NCBI Taxonomy" id="80881"/>
    <lineage>
        <taxon>Bacteria</taxon>
        <taxon>Pseudomonadati</taxon>
        <taxon>Pseudomonadota</taxon>
        <taxon>Betaproteobacteria</taxon>
        <taxon>Burkholderiales</taxon>
        <taxon>Comamonadaceae</taxon>
        <taxon>Simplicispira</taxon>
    </lineage>
</organism>
<keyword evidence="3" id="KW-1185">Reference proteome</keyword>
<dbReference type="InterPro" id="IPR040079">
    <property type="entry name" value="Glutathione_S-Trfase"/>
</dbReference>
<dbReference type="InterPro" id="IPR036282">
    <property type="entry name" value="Glutathione-S-Trfase_C_sf"/>
</dbReference>
<dbReference type="Pfam" id="PF13417">
    <property type="entry name" value="GST_N_3"/>
    <property type="match status" value="1"/>
</dbReference>
<dbReference type="PANTHER" id="PTHR43968:SF6">
    <property type="entry name" value="GLUTATHIONE S-TRANSFERASE OMEGA"/>
    <property type="match status" value="1"/>
</dbReference>
<dbReference type="InterPro" id="IPR050983">
    <property type="entry name" value="GST_Omega/HSP26"/>
</dbReference>
<comment type="caution">
    <text evidence="2">The sequence shown here is derived from an EMBL/GenBank/DDBJ whole genome shotgun (WGS) entry which is preliminary data.</text>
</comment>
<dbReference type="PROSITE" id="PS50404">
    <property type="entry name" value="GST_NTER"/>
    <property type="match status" value="1"/>
</dbReference>
<sequence>MRSALPVLYSFRRCPYAMRARLALAASGQECELREVVLRNKPPSLLHASPQSTVPVLVLPPTPGGAPGQVLEHSLDIMLWALARHDPEAWLAPTEGTLADMLALISQCDGPFKHALDRCKYPNRYPDTDPTLARAQAMAWLQVLEERLTRQPFLFGTHTALADMAIAPFVRQFAGIDAGWWEGQPWPRLQAWLAQWQSSPLFHSVMHKLPAWVEGAEGVPFPHPEGV</sequence>
<dbReference type="Gene3D" id="1.20.1050.10">
    <property type="match status" value="1"/>
</dbReference>
<dbReference type="AlphaFoldDB" id="A0A4R2NCE1"/>
<evidence type="ECO:0000313" key="3">
    <source>
        <dbReference type="Proteomes" id="UP000295182"/>
    </source>
</evidence>
<dbReference type="RefSeq" id="WP_119012471.1">
    <property type="nucleotide sequence ID" value="NZ_QXNC01000006.1"/>
</dbReference>
<dbReference type="SUPFAM" id="SSF47616">
    <property type="entry name" value="GST C-terminal domain-like"/>
    <property type="match status" value="1"/>
</dbReference>
<evidence type="ECO:0000313" key="2">
    <source>
        <dbReference type="EMBL" id="TCP18705.1"/>
    </source>
</evidence>
<dbReference type="SUPFAM" id="SSF52833">
    <property type="entry name" value="Thioredoxin-like"/>
    <property type="match status" value="1"/>
</dbReference>
<dbReference type="Pfam" id="PF13410">
    <property type="entry name" value="GST_C_2"/>
    <property type="match status" value="1"/>
</dbReference>
<protein>
    <submittedName>
        <fullName evidence="2">Glutathione S-transferase</fullName>
    </submittedName>
</protein>
<dbReference type="PANTHER" id="PTHR43968">
    <property type="match status" value="1"/>
</dbReference>
<dbReference type="GO" id="GO:0005737">
    <property type="term" value="C:cytoplasm"/>
    <property type="evidence" value="ECO:0007669"/>
    <property type="project" value="TreeGrafter"/>
</dbReference>
<gene>
    <name evidence="2" type="ORF">EV674_10878</name>
</gene>
<feature type="domain" description="GST N-terminal" evidence="1">
    <location>
        <begin position="4"/>
        <end position="89"/>
    </location>
</feature>
<dbReference type="Gene3D" id="3.40.30.10">
    <property type="entry name" value="Glutaredoxin"/>
    <property type="match status" value="1"/>
</dbReference>
<keyword evidence="2" id="KW-0808">Transferase</keyword>
<evidence type="ECO:0000259" key="1">
    <source>
        <dbReference type="PROSITE" id="PS50404"/>
    </source>
</evidence>
<accession>A0A4R2NCE1</accession>
<dbReference type="InterPro" id="IPR004045">
    <property type="entry name" value="Glutathione_S-Trfase_N"/>
</dbReference>
<dbReference type="InterPro" id="IPR036249">
    <property type="entry name" value="Thioredoxin-like_sf"/>
</dbReference>
<dbReference type="GO" id="GO:0016740">
    <property type="term" value="F:transferase activity"/>
    <property type="evidence" value="ECO:0007669"/>
    <property type="project" value="UniProtKB-KW"/>
</dbReference>
<dbReference type="EMBL" id="SLXH01000008">
    <property type="protein sequence ID" value="TCP18705.1"/>
    <property type="molecule type" value="Genomic_DNA"/>
</dbReference>